<keyword evidence="3" id="KW-1185">Reference proteome</keyword>
<accession>A0ABX1ZEK0</accession>
<evidence type="ECO:0000313" key="2">
    <source>
        <dbReference type="EMBL" id="NOU90681.1"/>
    </source>
</evidence>
<dbReference type="PANTHER" id="PTHR30383">
    <property type="entry name" value="THIOESTERASE 1/PROTEASE 1/LYSOPHOSPHOLIPASE L1"/>
    <property type="match status" value="1"/>
</dbReference>
<dbReference type="InterPro" id="IPR036514">
    <property type="entry name" value="SGNH_hydro_sf"/>
</dbReference>
<name>A0ABX1ZEK0_9BACL</name>
<dbReference type="CDD" id="cd01834">
    <property type="entry name" value="SGNH_hydrolase_like_2"/>
    <property type="match status" value="1"/>
</dbReference>
<dbReference type="PANTHER" id="PTHR30383:SF5">
    <property type="entry name" value="SGNH HYDROLASE-TYPE ESTERASE DOMAIN-CONTAINING PROTEIN"/>
    <property type="match status" value="1"/>
</dbReference>
<feature type="domain" description="SGNH hydrolase-type esterase" evidence="1">
    <location>
        <begin position="29"/>
        <end position="231"/>
    </location>
</feature>
<dbReference type="Proteomes" id="UP000658690">
    <property type="component" value="Unassembled WGS sequence"/>
</dbReference>
<dbReference type="Gene3D" id="3.40.50.1110">
    <property type="entry name" value="SGNH hydrolase"/>
    <property type="match status" value="1"/>
</dbReference>
<evidence type="ECO:0000259" key="1">
    <source>
        <dbReference type="Pfam" id="PF13472"/>
    </source>
</evidence>
<dbReference type="SUPFAM" id="SSF52266">
    <property type="entry name" value="SGNH hydrolase"/>
    <property type="match status" value="1"/>
</dbReference>
<dbReference type="InterPro" id="IPR013830">
    <property type="entry name" value="SGNH_hydro"/>
</dbReference>
<gene>
    <name evidence="2" type="ORF">GC102_33870</name>
</gene>
<organism evidence="2 3">
    <name type="scientific">Paenibacillus germinis</name>
    <dbReference type="NCBI Taxonomy" id="2654979"/>
    <lineage>
        <taxon>Bacteria</taxon>
        <taxon>Bacillati</taxon>
        <taxon>Bacillota</taxon>
        <taxon>Bacilli</taxon>
        <taxon>Bacillales</taxon>
        <taxon>Paenibacillaceae</taxon>
        <taxon>Paenibacillus</taxon>
    </lineage>
</organism>
<sequence>MMKRRVEMTPIERKESEESQLTGGKRIVFLGDSITDEGTFIAYVDAFFEQYRPDIPLTLINLGISSETASGLTEADHPFPRPCIHDRLARALQESKPDWVVVGYGMNDGIYAPFSIERFQTYQNGILTAIRMIHQSGAKAIVMTPPPFDPESMNANILLPDGQKDYSYKEPYVRYNDVIRYYANWLITLYSTADEVVNIYDPLLHHREQEREINPGYRSGDGIHPNSDGHWVMAKTLLSHLFHITLEQMPDFIEQPDNSKLFQLILQRQHLLGSAWKEHVGHTNPSKKEALPLELALKRGEEITKQIRMITVKSQ</sequence>
<evidence type="ECO:0000313" key="3">
    <source>
        <dbReference type="Proteomes" id="UP000658690"/>
    </source>
</evidence>
<comment type="caution">
    <text evidence="2">The sequence shown here is derived from an EMBL/GenBank/DDBJ whole genome shotgun (WGS) entry which is preliminary data.</text>
</comment>
<dbReference type="InterPro" id="IPR051532">
    <property type="entry name" value="Ester_Hydrolysis_Enzymes"/>
</dbReference>
<protein>
    <recommendedName>
        <fullName evidence="1">SGNH hydrolase-type esterase domain-containing protein</fullName>
    </recommendedName>
</protein>
<proteinExistence type="predicted"/>
<dbReference type="EMBL" id="WHOC01000176">
    <property type="protein sequence ID" value="NOU90681.1"/>
    <property type="molecule type" value="Genomic_DNA"/>
</dbReference>
<dbReference type="Pfam" id="PF13472">
    <property type="entry name" value="Lipase_GDSL_2"/>
    <property type="match status" value="1"/>
</dbReference>
<reference evidence="2 3" key="1">
    <citation type="submission" date="2019-10" db="EMBL/GenBank/DDBJ databases">
        <title>Description of Paenibacillus choica sp. nov.</title>
        <authorList>
            <person name="Carlier A."/>
            <person name="Qi S."/>
        </authorList>
    </citation>
    <scope>NUCLEOTIDE SEQUENCE [LARGE SCALE GENOMIC DNA]</scope>
    <source>
        <strain evidence="2 3">LMG 31460</strain>
    </source>
</reference>